<reference evidence="3 4" key="1">
    <citation type="submission" date="2020-04" db="EMBL/GenBank/DDBJ databases">
        <title>Description of novel Gluconacetobacter.</title>
        <authorList>
            <person name="Sombolestani A."/>
        </authorList>
    </citation>
    <scope>NUCLEOTIDE SEQUENCE [LARGE SCALE GENOMIC DNA]</scope>
    <source>
        <strain evidence="3 4">LMG 21311</strain>
    </source>
</reference>
<evidence type="ECO:0008006" key="5">
    <source>
        <dbReference type="Google" id="ProtNLM"/>
    </source>
</evidence>
<evidence type="ECO:0000313" key="3">
    <source>
        <dbReference type="EMBL" id="MBB2190011.1"/>
    </source>
</evidence>
<protein>
    <recommendedName>
        <fullName evidence="5">DUF4412 domain-containing protein</fullName>
    </recommendedName>
</protein>
<name>A0A7W4JSB5_9PROT</name>
<organism evidence="3 4">
    <name type="scientific">Gluconacetobacter azotocaptans</name>
    <dbReference type="NCBI Taxonomy" id="142834"/>
    <lineage>
        <taxon>Bacteria</taxon>
        <taxon>Pseudomonadati</taxon>
        <taxon>Pseudomonadota</taxon>
        <taxon>Alphaproteobacteria</taxon>
        <taxon>Acetobacterales</taxon>
        <taxon>Acetobacteraceae</taxon>
        <taxon>Gluconacetobacter</taxon>
    </lineage>
</organism>
<evidence type="ECO:0000256" key="2">
    <source>
        <dbReference type="SAM" id="SignalP"/>
    </source>
</evidence>
<accession>A0A7W4JSB5</accession>
<dbReference type="EMBL" id="JABEQF010000005">
    <property type="protein sequence ID" value="MBB2190011.1"/>
    <property type="molecule type" value="Genomic_DNA"/>
</dbReference>
<gene>
    <name evidence="3" type="ORF">HLH34_08510</name>
</gene>
<comment type="caution">
    <text evidence="3">The sequence shown here is derived from an EMBL/GenBank/DDBJ whole genome shotgun (WGS) entry which is preliminary data.</text>
</comment>
<sequence length="199" mass="21137">MTIAMRTPLAGVLAGVMAGVLIGAPAVSRAADDAPFVTPQHDVDVTYVITSPDPSRPPVRQRMRWSGQQQRQRVDPEGSATFMVTDYRTRLLTVVDTAHQARTTIPAPGPALSAPGQRAAGVWARGPSMVVAGQPCTVWHATDTDGRASDVCYTDDGVMLQVVRDGHVLVQADTLVRAAQPDPVFAIPDGLTEVRAAHP</sequence>
<feature type="chain" id="PRO_5031156129" description="DUF4412 domain-containing protein" evidence="2">
    <location>
        <begin position="31"/>
        <end position="199"/>
    </location>
</feature>
<proteinExistence type="predicted"/>
<feature type="region of interest" description="Disordered" evidence="1">
    <location>
        <begin position="52"/>
        <end position="76"/>
    </location>
</feature>
<dbReference type="AlphaFoldDB" id="A0A7W4JSB5"/>
<evidence type="ECO:0000313" key="4">
    <source>
        <dbReference type="Proteomes" id="UP000555756"/>
    </source>
</evidence>
<keyword evidence="4" id="KW-1185">Reference proteome</keyword>
<feature type="signal peptide" evidence="2">
    <location>
        <begin position="1"/>
        <end position="30"/>
    </location>
</feature>
<dbReference type="Proteomes" id="UP000555756">
    <property type="component" value="Unassembled WGS sequence"/>
</dbReference>
<evidence type="ECO:0000256" key="1">
    <source>
        <dbReference type="SAM" id="MobiDB-lite"/>
    </source>
</evidence>
<keyword evidence="2" id="KW-0732">Signal</keyword>